<keyword evidence="1 4" id="KW-0808">Transferase</keyword>
<dbReference type="AlphaFoldDB" id="A0A0U2WDI4"/>
<dbReference type="PANTHER" id="PTHR11364:SF27">
    <property type="entry name" value="SULFURTRANSFERASE"/>
    <property type="match status" value="1"/>
</dbReference>
<organism evidence="4 5">
    <name type="scientific">Paenibacillus naphthalenovorans</name>
    <dbReference type="NCBI Taxonomy" id="162209"/>
    <lineage>
        <taxon>Bacteria</taxon>
        <taxon>Bacillati</taxon>
        <taxon>Bacillota</taxon>
        <taxon>Bacilli</taxon>
        <taxon>Bacillales</taxon>
        <taxon>Paenibacillaceae</taxon>
        <taxon>Paenibacillus</taxon>
    </lineage>
</organism>
<name>A0A0U2WDI4_9BACL</name>
<dbReference type="Pfam" id="PF00581">
    <property type="entry name" value="Rhodanese"/>
    <property type="match status" value="2"/>
</dbReference>
<dbReference type="PROSITE" id="PS00380">
    <property type="entry name" value="RHODANESE_1"/>
    <property type="match status" value="1"/>
</dbReference>
<dbReference type="GO" id="GO:0004792">
    <property type="term" value="F:thiosulfate-cyanide sulfurtransferase activity"/>
    <property type="evidence" value="ECO:0007669"/>
    <property type="project" value="InterPro"/>
</dbReference>
<reference evidence="4 5" key="2">
    <citation type="journal article" date="2016" name="Genome Announc.">
        <title>Complete Genome Sequences of Two Interactive Moderate Thermophiles, Paenibacillus napthalenovorans 32O-Y and Paenibacillus sp. 32O-W.</title>
        <authorList>
            <person name="Butler R.R.III."/>
            <person name="Wang J."/>
            <person name="Stark B.C."/>
            <person name="Pombert J.F."/>
        </authorList>
    </citation>
    <scope>NUCLEOTIDE SEQUENCE [LARGE SCALE GENOMIC DNA]</scope>
    <source>
        <strain evidence="4 5">32O-Y</strain>
    </source>
</reference>
<feature type="domain" description="Rhodanese" evidence="3">
    <location>
        <begin position="166"/>
        <end position="276"/>
    </location>
</feature>
<dbReference type="EMBL" id="CP013652">
    <property type="protein sequence ID" value="ALS23402.1"/>
    <property type="molecule type" value="Genomic_DNA"/>
</dbReference>
<evidence type="ECO:0000256" key="1">
    <source>
        <dbReference type="ARBA" id="ARBA00022679"/>
    </source>
</evidence>
<dbReference type="InterPro" id="IPR045078">
    <property type="entry name" value="TST/MPST-like"/>
</dbReference>
<dbReference type="PANTHER" id="PTHR11364">
    <property type="entry name" value="THIOSULFATE SULFERTANSFERASE"/>
    <property type="match status" value="1"/>
</dbReference>
<dbReference type="SUPFAM" id="SSF52821">
    <property type="entry name" value="Rhodanese/Cell cycle control phosphatase"/>
    <property type="match status" value="2"/>
</dbReference>
<dbReference type="STRING" id="162209.IJ22_30290"/>
<dbReference type="CDD" id="cd01449">
    <property type="entry name" value="TST_Repeat_2"/>
    <property type="match status" value="1"/>
</dbReference>
<dbReference type="InterPro" id="IPR036873">
    <property type="entry name" value="Rhodanese-like_dom_sf"/>
</dbReference>
<dbReference type="PATRIC" id="fig|162209.4.peg.3236"/>
<feature type="domain" description="Rhodanese" evidence="3">
    <location>
        <begin position="17"/>
        <end position="136"/>
    </location>
</feature>
<dbReference type="KEGG" id="pnp:IJ22_30290"/>
<dbReference type="PROSITE" id="PS50206">
    <property type="entry name" value="RHODANESE_3"/>
    <property type="match status" value="2"/>
</dbReference>
<sequence>MSYIVDSHWVKDQIERLGENLVLADCRFVLGQSESGRNAYAESHLPGAIYVDLEKDLSAPVGEHGGRHPLPDPQLLADRLGQLGIRSSSTVVAYDDQGGAMASRLWWVLHYLGHDKVSVLNGGFAQWVKDGYETTKVIPDPTPRTYVPQIREGLLLHAEDVKARLHRPGTILVDSREPKRYLGLEEPIDKAAGHIPGAVNLFWKEVLTTQGLWKNEEDLKGHFAQLPSDREIVVYCGSGVTACPNVLALKSAGFANVKLYAGSWSDWISYGENPVAIGEE</sequence>
<dbReference type="Proteomes" id="UP000061660">
    <property type="component" value="Chromosome"/>
</dbReference>
<evidence type="ECO:0000256" key="2">
    <source>
        <dbReference type="ARBA" id="ARBA00022737"/>
    </source>
</evidence>
<accession>A0A0U2WDI4</accession>
<dbReference type="CDD" id="cd01448">
    <property type="entry name" value="TST_Repeat_1"/>
    <property type="match status" value="1"/>
</dbReference>
<dbReference type="SMART" id="SM00450">
    <property type="entry name" value="RHOD"/>
    <property type="match status" value="2"/>
</dbReference>
<proteinExistence type="predicted"/>
<keyword evidence="2" id="KW-0677">Repeat</keyword>
<dbReference type="RefSeq" id="WP_062409361.1">
    <property type="nucleotide sequence ID" value="NZ_CP013652.1"/>
</dbReference>
<dbReference type="InterPro" id="IPR001307">
    <property type="entry name" value="Thiosulphate_STrfase_CS"/>
</dbReference>
<dbReference type="Gene3D" id="3.40.250.10">
    <property type="entry name" value="Rhodanese-like domain"/>
    <property type="match status" value="2"/>
</dbReference>
<evidence type="ECO:0000313" key="5">
    <source>
        <dbReference type="Proteomes" id="UP000061660"/>
    </source>
</evidence>
<evidence type="ECO:0000259" key="3">
    <source>
        <dbReference type="PROSITE" id="PS50206"/>
    </source>
</evidence>
<keyword evidence="4" id="KW-0670">Pyruvate</keyword>
<keyword evidence="5" id="KW-1185">Reference proteome</keyword>
<evidence type="ECO:0000313" key="4">
    <source>
        <dbReference type="EMBL" id="ALS23402.1"/>
    </source>
</evidence>
<dbReference type="InterPro" id="IPR001763">
    <property type="entry name" value="Rhodanese-like_dom"/>
</dbReference>
<dbReference type="OrthoDB" id="9770030at2"/>
<reference evidence="5" key="1">
    <citation type="submission" date="2015-12" db="EMBL/GenBank/DDBJ databases">
        <title>Complete genome sequences of two moderately thermophilic Paenibacillus species.</title>
        <authorList>
            <person name="Butler R.III."/>
            <person name="Wang J."/>
            <person name="Stark B.C."/>
            <person name="Pombert J.-F."/>
        </authorList>
    </citation>
    <scope>NUCLEOTIDE SEQUENCE [LARGE SCALE GENOMIC DNA]</scope>
    <source>
        <strain evidence="5">32O-Y</strain>
    </source>
</reference>
<protein>
    <submittedName>
        <fullName evidence="4">3-mercaptopyruvate sulfurtransferase</fullName>
    </submittedName>
</protein>
<gene>
    <name evidence="4" type="ORF">IJ22_30290</name>
</gene>